<proteinExistence type="predicted"/>
<name>A0A2C9W014_MANES</name>
<evidence type="ECO:0000313" key="1">
    <source>
        <dbReference type="EMBL" id="OAY52123.1"/>
    </source>
</evidence>
<organism evidence="1">
    <name type="scientific">Manihot esculenta</name>
    <name type="common">Cassava</name>
    <name type="synonym">Jatropha manihot</name>
    <dbReference type="NCBI Taxonomy" id="3983"/>
    <lineage>
        <taxon>Eukaryota</taxon>
        <taxon>Viridiplantae</taxon>
        <taxon>Streptophyta</taxon>
        <taxon>Embryophyta</taxon>
        <taxon>Tracheophyta</taxon>
        <taxon>Spermatophyta</taxon>
        <taxon>Magnoliopsida</taxon>
        <taxon>eudicotyledons</taxon>
        <taxon>Gunneridae</taxon>
        <taxon>Pentapetalae</taxon>
        <taxon>rosids</taxon>
        <taxon>fabids</taxon>
        <taxon>Malpighiales</taxon>
        <taxon>Euphorbiaceae</taxon>
        <taxon>Crotonoideae</taxon>
        <taxon>Manihoteae</taxon>
        <taxon>Manihot</taxon>
    </lineage>
</organism>
<protein>
    <submittedName>
        <fullName evidence="1">Uncharacterized protein</fullName>
    </submittedName>
</protein>
<reference evidence="1" key="1">
    <citation type="submission" date="2016-02" db="EMBL/GenBank/DDBJ databases">
        <title>WGS assembly of Manihot esculenta.</title>
        <authorList>
            <person name="Bredeson J.V."/>
            <person name="Prochnik S.E."/>
            <person name="Lyons J.B."/>
            <person name="Schmutz J."/>
            <person name="Grimwood J."/>
            <person name="Vrebalov J."/>
            <person name="Bart R.S."/>
            <person name="Amuge T."/>
            <person name="Ferguson M.E."/>
            <person name="Green R."/>
            <person name="Putnam N."/>
            <person name="Stites J."/>
            <person name="Rounsley S."/>
            <person name="Rokhsar D.S."/>
        </authorList>
    </citation>
    <scope>NUCLEOTIDE SEQUENCE [LARGE SCALE GENOMIC DNA]</scope>
    <source>
        <tissue evidence="1">Leaf</tissue>
    </source>
</reference>
<accession>A0A2C9W014</accession>
<sequence length="48" mass="5457">MGISNTVKLAITNLDGINNWCLISSFQYAMHPNRYGHFEFILLNLSAQ</sequence>
<dbReference type="EMBL" id="CM004390">
    <property type="protein sequence ID" value="OAY52123.1"/>
    <property type="molecule type" value="Genomic_DNA"/>
</dbReference>
<dbReference type="AlphaFoldDB" id="A0A2C9W014"/>
<gene>
    <name evidence="1" type="ORF">MANES_04G059600</name>
</gene>